<keyword evidence="1" id="KW-1133">Transmembrane helix</keyword>
<keyword evidence="1" id="KW-0812">Transmembrane</keyword>
<evidence type="ECO:0000259" key="3">
    <source>
        <dbReference type="Pfam" id="PF20053"/>
    </source>
</evidence>
<feature type="transmembrane region" description="Helical" evidence="1">
    <location>
        <begin position="496"/>
        <end position="514"/>
    </location>
</feature>
<feature type="transmembrane region" description="Helical" evidence="1">
    <location>
        <begin position="226"/>
        <end position="245"/>
    </location>
</feature>
<dbReference type="GO" id="GO:0030968">
    <property type="term" value="P:endoplasmic reticulum unfolded protein response"/>
    <property type="evidence" value="ECO:0007669"/>
    <property type="project" value="TreeGrafter"/>
</dbReference>
<evidence type="ECO:0000313" key="5">
    <source>
        <dbReference type="Proteomes" id="UP000242188"/>
    </source>
</evidence>
<evidence type="ECO:0000313" key="4">
    <source>
        <dbReference type="EMBL" id="OWF40022.1"/>
    </source>
</evidence>
<dbReference type="AlphaFoldDB" id="A0A210PU92"/>
<feature type="transmembrane region" description="Helical" evidence="1">
    <location>
        <begin position="470"/>
        <end position="489"/>
    </location>
</feature>
<gene>
    <name evidence="4" type="ORF">KP79_PYT19711</name>
</gene>
<dbReference type="STRING" id="6573.A0A210PU92"/>
<keyword evidence="1" id="KW-0472">Membrane</keyword>
<dbReference type="GO" id="GO:0055074">
    <property type="term" value="P:calcium ion homeostasis"/>
    <property type="evidence" value="ECO:0007669"/>
    <property type="project" value="TreeGrafter"/>
</dbReference>
<protein>
    <submittedName>
        <fullName evidence="4">Wolframin</fullName>
    </submittedName>
</protein>
<dbReference type="PANTHER" id="PTHR13098:SF3">
    <property type="entry name" value="WOLFRAMIN"/>
    <property type="match status" value="1"/>
</dbReference>
<dbReference type="Proteomes" id="UP000242188">
    <property type="component" value="Unassembled WGS sequence"/>
</dbReference>
<dbReference type="InterPro" id="IPR045458">
    <property type="entry name" value="Wolframin_Sel1-like_rpt"/>
</dbReference>
<reference evidence="4 5" key="1">
    <citation type="journal article" date="2017" name="Nat. Ecol. Evol.">
        <title>Scallop genome provides insights into evolution of bilaterian karyotype and development.</title>
        <authorList>
            <person name="Wang S."/>
            <person name="Zhang J."/>
            <person name="Jiao W."/>
            <person name="Li J."/>
            <person name="Xun X."/>
            <person name="Sun Y."/>
            <person name="Guo X."/>
            <person name="Huan P."/>
            <person name="Dong B."/>
            <person name="Zhang L."/>
            <person name="Hu X."/>
            <person name="Sun X."/>
            <person name="Wang J."/>
            <person name="Zhao C."/>
            <person name="Wang Y."/>
            <person name="Wang D."/>
            <person name="Huang X."/>
            <person name="Wang R."/>
            <person name="Lv J."/>
            <person name="Li Y."/>
            <person name="Zhang Z."/>
            <person name="Liu B."/>
            <person name="Lu W."/>
            <person name="Hui Y."/>
            <person name="Liang J."/>
            <person name="Zhou Z."/>
            <person name="Hou R."/>
            <person name="Li X."/>
            <person name="Liu Y."/>
            <person name="Li H."/>
            <person name="Ning X."/>
            <person name="Lin Y."/>
            <person name="Zhao L."/>
            <person name="Xing Q."/>
            <person name="Dou J."/>
            <person name="Li Y."/>
            <person name="Mao J."/>
            <person name="Guo H."/>
            <person name="Dou H."/>
            <person name="Li T."/>
            <person name="Mu C."/>
            <person name="Jiang W."/>
            <person name="Fu Q."/>
            <person name="Fu X."/>
            <person name="Miao Y."/>
            <person name="Liu J."/>
            <person name="Yu Q."/>
            <person name="Li R."/>
            <person name="Liao H."/>
            <person name="Li X."/>
            <person name="Kong Y."/>
            <person name="Jiang Z."/>
            <person name="Chourrout D."/>
            <person name="Li R."/>
            <person name="Bao Z."/>
        </authorList>
    </citation>
    <scope>NUCLEOTIDE SEQUENCE [LARGE SCALE GENOMIC DNA]</scope>
    <source>
        <strain evidence="4 5">PY_sf001</strain>
    </source>
</reference>
<feature type="domain" description="Wolframin OB-fold" evidence="2">
    <location>
        <begin position="669"/>
        <end position="774"/>
    </location>
</feature>
<evidence type="ECO:0000259" key="2">
    <source>
        <dbReference type="Pfam" id="PF19913"/>
    </source>
</evidence>
<dbReference type="GO" id="GO:0005789">
    <property type="term" value="C:endoplasmic reticulum membrane"/>
    <property type="evidence" value="ECO:0007669"/>
    <property type="project" value="TreeGrafter"/>
</dbReference>
<accession>A0A210PU92</accession>
<feature type="domain" description="Wolframin cysteine-rich" evidence="3">
    <location>
        <begin position="568"/>
        <end position="667"/>
    </location>
</feature>
<dbReference type="EMBL" id="NEDP02005493">
    <property type="protein sequence ID" value="OWF40022.1"/>
    <property type="molecule type" value="Genomic_DNA"/>
</dbReference>
<dbReference type="Pfam" id="PF20023">
    <property type="entry name" value="WSLR"/>
    <property type="match status" value="1"/>
</dbReference>
<sequence length="779" mass="87022">MAEHPDQQKQLEAAVEDGDETKQLEYATYLLKLVKSDTDAEENGKKAVDFLVSLSQKANDDATVLLRECVKGQTGITEANKAAVKWCLETSDQEKRIRESARQLFKTIHRDDSDGPLSFKDYVTAVKAMEANMRVKRMLVLAGKEAGDDVTEEKLSRILSEQIQGTLNMTSSERESQSNEFKSADMFTRVTKYPMETLKVGLQEVQDMVSAEGMSWVGNLLPTNQLYMISAFFLYSFLSASLLLFVIPLLVFYVTLAVLLVATLQIVVNRQSLRKSEDLANTLHKFDKDLDMEAARSKFIRNKLTPYWIFLAVLPLFVAGLSLVNKKYIPCSDLAVLSCIITGITFFFFIETPLELTRWLAMLLNLFSSLPTILRNFPDIPVISKIVGFVTKSFYTFDTIFGLKINISLPSISYSLLPLIFVIMALRHSGAGSYRVLLPFFITQVWFSVATTLYPYTMWFGLVRASVGNALLPVLLPTSIVVGILYSIYQAFQTNLFIQIAIAAVLGLVPLILSQTTALFGSNDGKKTSSTKKYVMLMFGVMGFLPLTSVFSFIPTENSVPFKFELGWTEYKNLCTSGDGNMIPQQNLCRNFIGQKVVWNGTFEEAQITQVLNSIEPMLTGLPSLVVNKIRCNFGSPYGDCNSTEMSADEQTVCKLKAASGQTCHFNEYDTFSFKMTVSMPKFKGKLTLDAGETFKNILEILKTGDSLEFVAVLGENQGTAMPSFQLKDIRCTSRILPVVLEKPEEDDDVLLARATNEAIATTVNFFLFPALEYSPKMT</sequence>
<organism evidence="4 5">
    <name type="scientific">Mizuhopecten yessoensis</name>
    <name type="common">Japanese scallop</name>
    <name type="synonym">Patinopecten yessoensis</name>
    <dbReference type="NCBI Taxonomy" id="6573"/>
    <lineage>
        <taxon>Eukaryota</taxon>
        <taxon>Metazoa</taxon>
        <taxon>Spiralia</taxon>
        <taxon>Lophotrochozoa</taxon>
        <taxon>Mollusca</taxon>
        <taxon>Bivalvia</taxon>
        <taxon>Autobranchia</taxon>
        <taxon>Pteriomorphia</taxon>
        <taxon>Pectinida</taxon>
        <taxon>Pectinoidea</taxon>
        <taxon>Pectinidae</taxon>
        <taxon>Mizuhopecten</taxon>
    </lineage>
</organism>
<dbReference type="InterPro" id="IPR045400">
    <property type="entry name" value="Wolframin_Cys-rich"/>
</dbReference>
<feature type="transmembrane region" description="Helical" evidence="1">
    <location>
        <begin position="331"/>
        <end position="350"/>
    </location>
</feature>
<feature type="transmembrane region" description="Helical" evidence="1">
    <location>
        <begin position="411"/>
        <end position="429"/>
    </location>
</feature>
<dbReference type="InterPro" id="IPR026209">
    <property type="entry name" value="Wolframin_fam"/>
</dbReference>
<dbReference type="PRINTS" id="PR02060">
    <property type="entry name" value="WOLFFAMILY"/>
</dbReference>
<feature type="transmembrane region" description="Helical" evidence="1">
    <location>
        <begin position="436"/>
        <end position="458"/>
    </location>
</feature>
<proteinExistence type="predicted"/>
<feature type="transmembrane region" description="Helical" evidence="1">
    <location>
        <begin position="307"/>
        <end position="324"/>
    </location>
</feature>
<comment type="caution">
    <text evidence="4">The sequence shown here is derived from an EMBL/GenBank/DDBJ whole genome shotgun (WGS) entry which is preliminary data.</text>
</comment>
<feature type="transmembrane region" description="Helical" evidence="1">
    <location>
        <begin position="250"/>
        <end position="268"/>
    </location>
</feature>
<keyword evidence="5" id="KW-1185">Reference proteome</keyword>
<name>A0A210PU92_MIZYE</name>
<dbReference type="OrthoDB" id="5865303at2759"/>
<dbReference type="PANTHER" id="PTHR13098">
    <property type="entry name" value="WOLFRAMIN"/>
    <property type="match status" value="1"/>
</dbReference>
<dbReference type="Pfam" id="PF20053">
    <property type="entry name" value="WC-rich"/>
    <property type="match status" value="1"/>
</dbReference>
<feature type="transmembrane region" description="Helical" evidence="1">
    <location>
        <begin position="534"/>
        <end position="554"/>
    </location>
</feature>
<dbReference type="InterPro" id="IPR045461">
    <property type="entry name" value="Wolframin_OB_fold"/>
</dbReference>
<evidence type="ECO:0000256" key="1">
    <source>
        <dbReference type="SAM" id="Phobius"/>
    </source>
</evidence>
<dbReference type="Pfam" id="PF19913">
    <property type="entry name" value="WCOB"/>
    <property type="match status" value="1"/>
</dbReference>